<dbReference type="AlphaFoldDB" id="A0AAN8UBK8"/>
<dbReference type="EMBL" id="JBAMMX010000027">
    <property type="protein sequence ID" value="KAK6912410.1"/>
    <property type="molecule type" value="Genomic_DNA"/>
</dbReference>
<gene>
    <name evidence="1" type="ORF">RJ641_022011</name>
</gene>
<proteinExistence type="predicted"/>
<sequence>WRIQSIKPYQANASVSNVKKAKLSARRRDRIKLPIHTDASGGRTYHISEFLSHPSGVEAILNTNAMSSFQPLDSNTYRCILPQVQLLQFEAAPILDLKVIPTREDCMVEMLSC</sequence>
<evidence type="ECO:0000313" key="2">
    <source>
        <dbReference type="Proteomes" id="UP001370490"/>
    </source>
</evidence>
<reference evidence="1 2" key="1">
    <citation type="submission" date="2023-12" db="EMBL/GenBank/DDBJ databases">
        <title>A high-quality genome assembly for Dillenia turbinata (Dilleniales).</title>
        <authorList>
            <person name="Chanderbali A."/>
        </authorList>
    </citation>
    <scope>NUCLEOTIDE SEQUENCE [LARGE SCALE GENOMIC DNA]</scope>
    <source>
        <strain evidence="1">LSX21</strain>
        <tissue evidence="1">Leaf</tissue>
    </source>
</reference>
<dbReference type="Proteomes" id="UP001370490">
    <property type="component" value="Unassembled WGS sequence"/>
</dbReference>
<dbReference type="PANTHER" id="PTHR34131:SF2">
    <property type="entry name" value="FAMILY PROTEIN, PUTATIVE (DUF1997)-RELATED"/>
    <property type="match status" value="1"/>
</dbReference>
<evidence type="ECO:0000313" key="1">
    <source>
        <dbReference type="EMBL" id="KAK6912410.1"/>
    </source>
</evidence>
<dbReference type="Pfam" id="PF09366">
    <property type="entry name" value="DUF1997"/>
    <property type="match status" value="1"/>
</dbReference>
<keyword evidence="2" id="KW-1185">Reference proteome</keyword>
<organism evidence="1 2">
    <name type="scientific">Dillenia turbinata</name>
    <dbReference type="NCBI Taxonomy" id="194707"/>
    <lineage>
        <taxon>Eukaryota</taxon>
        <taxon>Viridiplantae</taxon>
        <taxon>Streptophyta</taxon>
        <taxon>Embryophyta</taxon>
        <taxon>Tracheophyta</taxon>
        <taxon>Spermatophyta</taxon>
        <taxon>Magnoliopsida</taxon>
        <taxon>eudicotyledons</taxon>
        <taxon>Gunneridae</taxon>
        <taxon>Pentapetalae</taxon>
        <taxon>Dilleniales</taxon>
        <taxon>Dilleniaceae</taxon>
        <taxon>Dillenia</taxon>
    </lineage>
</organism>
<name>A0AAN8UBK8_9MAGN</name>
<accession>A0AAN8UBK8</accession>
<comment type="caution">
    <text evidence="1">The sequence shown here is derived from an EMBL/GenBank/DDBJ whole genome shotgun (WGS) entry which is preliminary data.</text>
</comment>
<protein>
    <submittedName>
        <fullName evidence="1">Uncharacterized protein</fullName>
    </submittedName>
</protein>
<dbReference type="InterPro" id="IPR018971">
    <property type="entry name" value="DUF1997"/>
</dbReference>
<feature type="non-terminal residue" evidence="1">
    <location>
        <position position="1"/>
    </location>
</feature>
<dbReference type="PANTHER" id="PTHR34131">
    <property type="entry name" value="(RAP ANNOTATION RELEASE2) GALACTOSE-BINDING LIKE DOMAIN CONTAINING PROTEIN"/>
    <property type="match status" value="1"/>
</dbReference>
<feature type="non-terminal residue" evidence="1">
    <location>
        <position position="113"/>
    </location>
</feature>